<dbReference type="RefSeq" id="WP_310470031.1">
    <property type="nucleotide sequence ID" value="NZ_CP136522.1"/>
</dbReference>
<reference evidence="2 3" key="1">
    <citation type="submission" date="2023-10" db="EMBL/GenBank/DDBJ databases">
        <title>Complete genome sequence of Shewanella sp. DAU334.</title>
        <authorList>
            <person name="Lee Y.-S."/>
            <person name="Jeong H.-R."/>
            <person name="Hwang E.-J."/>
            <person name="Choi Y.-L."/>
            <person name="Kim G.-D."/>
        </authorList>
    </citation>
    <scope>NUCLEOTIDE SEQUENCE [LARGE SCALE GENOMIC DNA]</scope>
    <source>
        <strain evidence="2 3">DAU334</strain>
    </source>
</reference>
<evidence type="ECO:0000256" key="1">
    <source>
        <dbReference type="SAM" id="SignalP"/>
    </source>
</evidence>
<evidence type="ECO:0000313" key="2">
    <source>
        <dbReference type="EMBL" id="WOT05769.1"/>
    </source>
</evidence>
<feature type="signal peptide" evidence="1">
    <location>
        <begin position="1"/>
        <end position="21"/>
    </location>
</feature>
<keyword evidence="1" id="KW-0732">Signal</keyword>
<proteinExistence type="predicted"/>
<dbReference type="EMBL" id="CP136522">
    <property type="protein sequence ID" value="WOT05769.1"/>
    <property type="molecule type" value="Genomic_DNA"/>
</dbReference>
<gene>
    <name evidence="2" type="ORF">RGE70_02770</name>
</gene>
<feature type="chain" id="PRO_5045898695" evidence="1">
    <location>
        <begin position="22"/>
        <end position="151"/>
    </location>
</feature>
<evidence type="ECO:0000313" key="3">
    <source>
        <dbReference type="Proteomes" id="UP001529491"/>
    </source>
</evidence>
<keyword evidence="3" id="KW-1185">Reference proteome</keyword>
<dbReference type="Proteomes" id="UP001529491">
    <property type="component" value="Chromosome"/>
</dbReference>
<organism evidence="2 3">
    <name type="scientific">Shewanella youngdeokensis</name>
    <dbReference type="NCBI Taxonomy" id="2999068"/>
    <lineage>
        <taxon>Bacteria</taxon>
        <taxon>Pseudomonadati</taxon>
        <taxon>Pseudomonadota</taxon>
        <taxon>Gammaproteobacteria</taxon>
        <taxon>Alteromonadales</taxon>
        <taxon>Shewanellaceae</taxon>
        <taxon>Shewanella</taxon>
    </lineage>
</organism>
<accession>A0ABZ0K196</accession>
<name>A0ABZ0K196_9GAMM</name>
<sequence>MNYLKKVAILFCVAFSAMSVAGDHHEGPSSGAKDMPGAKGVFTFQPNDWLEGQRSFWKDSDGIAPGVAGCHIGTDANGVANGRMFGEACLPNGLLVESNPGKDILHSHSNDTGHPDTFDCKAWCTDAGNTGGMCVIAAAPPCEQSAKCVCS</sequence>
<protein>
    <submittedName>
        <fullName evidence="2">Uncharacterized protein</fullName>
    </submittedName>
</protein>